<keyword evidence="5" id="KW-0676">Redox-active center</keyword>
<protein>
    <submittedName>
        <fullName evidence="8">Redoxin domain protein</fullName>
    </submittedName>
</protein>
<evidence type="ECO:0000256" key="1">
    <source>
        <dbReference type="ARBA" id="ARBA00004196"/>
    </source>
</evidence>
<dbReference type="PROSITE" id="PS51257">
    <property type="entry name" value="PROKAR_LIPOPROTEIN"/>
    <property type="match status" value="1"/>
</dbReference>
<dbReference type="PANTHER" id="PTHR42852:SF6">
    <property type="entry name" value="THIOL:DISULFIDE INTERCHANGE PROTEIN DSBE"/>
    <property type="match status" value="1"/>
</dbReference>
<keyword evidence="6" id="KW-0732">Signal</keyword>
<dbReference type="GO" id="GO:0017004">
    <property type="term" value="P:cytochrome complex assembly"/>
    <property type="evidence" value="ECO:0007669"/>
    <property type="project" value="UniProtKB-KW"/>
</dbReference>
<dbReference type="InterPro" id="IPR036249">
    <property type="entry name" value="Thioredoxin-like_sf"/>
</dbReference>
<comment type="subcellular location">
    <subcellularLocation>
        <location evidence="1">Cell envelope</location>
    </subcellularLocation>
</comment>
<reference evidence="9" key="1">
    <citation type="submission" date="2009-09" db="EMBL/GenBank/DDBJ databases">
        <title>The complete genome of Nakamurella multipartita DSM 44233.</title>
        <authorList>
            <consortium name="US DOE Joint Genome Institute (JGI-PGF)"/>
            <person name="Lucas S."/>
            <person name="Copeland A."/>
            <person name="Lapidus A."/>
            <person name="Glavina del Rio T."/>
            <person name="Dalin E."/>
            <person name="Tice H."/>
            <person name="Bruce D."/>
            <person name="Goodwin L."/>
            <person name="Pitluck S."/>
            <person name="Kyrpides N."/>
            <person name="Mavromatis K."/>
            <person name="Ivanova N."/>
            <person name="Ovchinnikova G."/>
            <person name="Sims D."/>
            <person name="Meincke L."/>
            <person name="Brettin T."/>
            <person name="Detter J.C."/>
            <person name="Han C."/>
            <person name="Larimer F."/>
            <person name="Land M."/>
            <person name="Hauser L."/>
            <person name="Markowitz V."/>
            <person name="Cheng J.-F."/>
            <person name="Hugenholtz P."/>
            <person name="Woyke T."/>
            <person name="Wu D."/>
            <person name="Klenk H.-P."/>
            <person name="Eisen J.A."/>
        </authorList>
    </citation>
    <scope>NUCLEOTIDE SEQUENCE [LARGE SCALE GENOMIC DNA]</scope>
    <source>
        <strain evidence="9">ATCC 700099 / DSM 44233 / CIP 104796 / JCM 9543 / NBRC 105858 / Y-104</strain>
    </source>
</reference>
<dbReference type="Pfam" id="PF08534">
    <property type="entry name" value="Redoxin"/>
    <property type="match status" value="1"/>
</dbReference>
<dbReference type="Gene3D" id="3.40.30.10">
    <property type="entry name" value="Glutaredoxin"/>
    <property type="match status" value="1"/>
</dbReference>
<proteinExistence type="predicted"/>
<dbReference type="STRING" id="479431.Namu_0926"/>
<keyword evidence="9" id="KW-1185">Reference proteome</keyword>
<dbReference type="SUPFAM" id="SSF52833">
    <property type="entry name" value="Thioredoxin-like"/>
    <property type="match status" value="1"/>
</dbReference>
<evidence type="ECO:0000313" key="9">
    <source>
        <dbReference type="Proteomes" id="UP000002218"/>
    </source>
</evidence>
<dbReference type="eggNOG" id="COG0526">
    <property type="taxonomic scope" value="Bacteria"/>
</dbReference>
<dbReference type="PROSITE" id="PS51352">
    <property type="entry name" value="THIOREDOXIN_2"/>
    <property type="match status" value="1"/>
</dbReference>
<dbReference type="KEGG" id="nml:Namu_0926"/>
<dbReference type="AlphaFoldDB" id="C8XAH1"/>
<dbReference type="GO" id="GO:0030313">
    <property type="term" value="C:cell envelope"/>
    <property type="evidence" value="ECO:0007669"/>
    <property type="project" value="UniProtKB-SubCell"/>
</dbReference>
<keyword evidence="3" id="KW-0735">Signal-anchor</keyword>
<feature type="chain" id="PRO_5002993266" evidence="6">
    <location>
        <begin position="32"/>
        <end position="199"/>
    </location>
</feature>
<feature type="domain" description="Thioredoxin" evidence="7">
    <location>
        <begin position="53"/>
        <end position="196"/>
    </location>
</feature>
<keyword evidence="4" id="KW-1015">Disulfide bond</keyword>
<dbReference type="GO" id="GO:0016491">
    <property type="term" value="F:oxidoreductase activity"/>
    <property type="evidence" value="ECO:0007669"/>
    <property type="project" value="InterPro"/>
</dbReference>
<keyword evidence="2" id="KW-0201">Cytochrome c-type biogenesis</keyword>
<dbReference type="CDD" id="cd02966">
    <property type="entry name" value="TlpA_like_family"/>
    <property type="match status" value="1"/>
</dbReference>
<dbReference type="InParanoid" id="C8XAH1"/>
<dbReference type="InterPro" id="IPR013766">
    <property type="entry name" value="Thioredoxin_domain"/>
</dbReference>
<gene>
    <name evidence="8" type="ordered locus">Namu_0926</name>
</gene>
<evidence type="ECO:0000313" key="8">
    <source>
        <dbReference type="EMBL" id="ACV77336.1"/>
    </source>
</evidence>
<sequence precursor="true">MTTRRSLRHALAALGVGVSLLLASCSTGNDAAVYGGSFTFVSPGGQTEFSYPAAERGTVANLSGESLSGEGTVAVSDFAGKVVVLNFWGSWCGPCRAEAPALEQAATALAPSGVQFLGVNVKDTKSAGADFMASKQVSYPSIYDPSMRTLLAISGYPASGIPSTIVLDRQGRVAHIWLRAIDDAQEMIDVIGPIAAEQA</sequence>
<dbReference type="PANTHER" id="PTHR42852">
    <property type="entry name" value="THIOL:DISULFIDE INTERCHANGE PROTEIN DSBE"/>
    <property type="match status" value="1"/>
</dbReference>
<dbReference type="HOGENOM" id="CLU_042529_11_1_11"/>
<evidence type="ECO:0000256" key="3">
    <source>
        <dbReference type="ARBA" id="ARBA00022968"/>
    </source>
</evidence>
<feature type="signal peptide" evidence="6">
    <location>
        <begin position="1"/>
        <end position="31"/>
    </location>
</feature>
<dbReference type="OrthoDB" id="9796554at2"/>
<dbReference type="EMBL" id="CP001737">
    <property type="protein sequence ID" value="ACV77336.1"/>
    <property type="molecule type" value="Genomic_DNA"/>
</dbReference>
<evidence type="ECO:0000259" key="7">
    <source>
        <dbReference type="PROSITE" id="PS51352"/>
    </source>
</evidence>
<name>C8XAH1_NAKMY</name>
<dbReference type="InterPro" id="IPR050553">
    <property type="entry name" value="Thioredoxin_ResA/DsbE_sf"/>
</dbReference>
<dbReference type="InterPro" id="IPR017937">
    <property type="entry name" value="Thioredoxin_CS"/>
</dbReference>
<accession>C8XAH1</accession>
<dbReference type="Proteomes" id="UP000002218">
    <property type="component" value="Chromosome"/>
</dbReference>
<reference evidence="8 9" key="2">
    <citation type="journal article" date="2010" name="Stand. Genomic Sci.">
        <title>Complete genome sequence of Nakamurella multipartita type strain (Y-104).</title>
        <authorList>
            <person name="Tice H."/>
            <person name="Mayilraj S."/>
            <person name="Sims D."/>
            <person name="Lapidus A."/>
            <person name="Nolan M."/>
            <person name="Lucas S."/>
            <person name="Glavina Del Rio T."/>
            <person name="Copeland A."/>
            <person name="Cheng J.F."/>
            <person name="Meincke L."/>
            <person name="Bruce D."/>
            <person name="Goodwin L."/>
            <person name="Pitluck S."/>
            <person name="Ivanova N."/>
            <person name="Mavromatis K."/>
            <person name="Ovchinnikova G."/>
            <person name="Pati A."/>
            <person name="Chen A."/>
            <person name="Palaniappan K."/>
            <person name="Land M."/>
            <person name="Hauser L."/>
            <person name="Chang Y.J."/>
            <person name="Jeffries C.D."/>
            <person name="Detter J.C."/>
            <person name="Brettin T."/>
            <person name="Rohde M."/>
            <person name="Goker M."/>
            <person name="Bristow J."/>
            <person name="Eisen J.A."/>
            <person name="Markowitz V."/>
            <person name="Hugenholtz P."/>
            <person name="Kyrpides N.C."/>
            <person name="Klenk H.P."/>
            <person name="Chen F."/>
        </authorList>
    </citation>
    <scope>NUCLEOTIDE SEQUENCE [LARGE SCALE GENOMIC DNA]</scope>
    <source>
        <strain evidence="9">ATCC 700099 / DSM 44233 / CIP 104796 / JCM 9543 / NBRC 105858 / Y-104</strain>
    </source>
</reference>
<dbReference type="PROSITE" id="PS00194">
    <property type="entry name" value="THIOREDOXIN_1"/>
    <property type="match status" value="1"/>
</dbReference>
<evidence type="ECO:0000256" key="2">
    <source>
        <dbReference type="ARBA" id="ARBA00022748"/>
    </source>
</evidence>
<dbReference type="RefSeq" id="WP_015746250.1">
    <property type="nucleotide sequence ID" value="NC_013235.1"/>
</dbReference>
<evidence type="ECO:0000256" key="4">
    <source>
        <dbReference type="ARBA" id="ARBA00023157"/>
    </source>
</evidence>
<evidence type="ECO:0000256" key="5">
    <source>
        <dbReference type="ARBA" id="ARBA00023284"/>
    </source>
</evidence>
<evidence type="ECO:0000256" key="6">
    <source>
        <dbReference type="SAM" id="SignalP"/>
    </source>
</evidence>
<dbReference type="InterPro" id="IPR013740">
    <property type="entry name" value="Redoxin"/>
</dbReference>
<organism evidence="8 9">
    <name type="scientific">Nakamurella multipartita (strain ATCC 700099 / DSM 44233 / CIP 104796 / JCM 9543 / NBRC 105858 / Y-104)</name>
    <name type="common">Microsphaera multipartita</name>
    <dbReference type="NCBI Taxonomy" id="479431"/>
    <lineage>
        <taxon>Bacteria</taxon>
        <taxon>Bacillati</taxon>
        <taxon>Actinomycetota</taxon>
        <taxon>Actinomycetes</taxon>
        <taxon>Nakamurellales</taxon>
        <taxon>Nakamurellaceae</taxon>
        <taxon>Nakamurella</taxon>
    </lineage>
</organism>
<keyword evidence="3" id="KW-0812">Transmembrane</keyword>